<evidence type="ECO:0000313" key="1">
    <source>
        <dbReference type="EMBL" id="KAL3572044.1"/>
    </source>
</evidence>
<protein>
    <submittedName>
        <fullName evidence="1">Uncharacterized protein</fullName>
    </submittedName>
</protein>
<keyword evidence="2" id="KW-1185">Reference proteome</keyword>
<dbReference type="Proteomes" id="UP000309997">
    <property type="component" value="Unassembled WGS sequence"/>
</dbReference>
<evidence type="ECO:0000313" key="2">
    <source>
        <dbReference type="Proteomes" id="UP000309997"/>
    </source>
</evidence>
<dbReference type="EMBL" id="RCHU02000014">
    <property type="protein sequence ID" value="KAL3572044.1"/>
    <property type="molecule type" value="Genomic_DNA"/>
</dbReference>
<comment type="caution">
    <text evidence="1">The sequence shown here is derived from an EMBL/GenBank/DDBJ whole genome shotgun (WGS) entry which is preliminary data.</text>
</comment>
<name>A0ACC4B117_POPAL</name>
<proteinExistence type="predicted"/>
<sequence length="69" mass="7803">MASGVLRKGEDEYPPTHHWNQKKLLCFAKHSQIMQLLLAETPNESSDSSPSKLKGSMGLILSKRFKFTK</sequence>
<reference evidence="1 2" key="1">
    <citation type="journal article" date="2024" name="Plant Biotechnol. J.">
        <title>Genome and CRISPR/Cas9 system of a widespread forest tree (Populus alba) in the world.</title>
        <authorList>
            <person name="Liu Y.J."/>
            <person name="Jiang P.F."/>
            <person name="Han X.M."/>
            <person name="Li X.Y."/>
            <person name="Wang H.M."/>
            <person name="Wang Y.J."/>
            <person name="Wang X.X."/>
            <person name="Zeng Q.Y."/>
        </authorList>
    </citation>
    <scope>NUCLEOTIDE SEQUENCE [LARGE SCALE GENOMIC DNA]</scope>
    <source>
        <strain evidence="2">cv. PAL-ZL1</strain>
    </source>
</reference>
<accession>A0ACC4B117</accession>
<organism evidence="1 2">
    <name type="scientific">Populus alba</name>
    <name type="common">White poplar</name>
    <dbReference type="NCBI Taxonomy" id="43335"/>
    <lineage>
        <taxon>Eukaryota</taxon>
        <taxon>Viridiplantae</taxon>
        <taxon>Streptophyta</taxon>
        <taxon>Embryophyta</taxon>
        <taxon>Tracheophyta</taxon>
        <taxon>Spermatophyta</taxon>
        <taxon>Magnoliopsida</taxon>
        <taxon>eudicotyledons</taxon>
        <taxon>Gunneridae</taxon>
        <taxon>Pentapetalae</taxon>
        <taxon>rosids</taxon>
        <taxon>fabids</taxon>
        <taxon>Malpighiales</taxon>
        <taxon>Salicaceae</taxon>
        <taxon>Saliceae</taxon>
        <taxon>Populus</taxon>
    </lineage>
</organism>
<gene>
    <name evidence="1" type="ORF">D5086_025948</name>
</gene>